<organism evidence="1 2">
    <name type="scientific">Cerasibacillus quisquiliarum</name>
    <dbReference type="NCBI Taxonomy" id="227865"/>
    <lineage>
        <taxon>Bacteria</taxon>
        <taxon>Bacillati</taxon>
        <taxon>Bacillota</taxon>
        <taxon>Bacilli</taxon>
        <taxon>Bacillales</taxon>
        <taxon>Bacillaceae</taxon>
        <taxon>Cerasibacillus</taxon>
    </lineage>
</organism>
<protein>
    <submittedName>
        <fullName evidence="1">Uncharacterized protein</fullName>
    </submittedName>
</protein>
<dbReference type="RefSeq" id="WP_146937946.1">
    <property type="nucleotide sequence ID" value="NZ_BJXW01000020.1"/>
</dbReference>
<evidence type="ECO:0000313" key="1">
    <source>
        <dbReference type="EMBL" id="GEN31601.1"/>
    </source>
</evidence>
<dbReference type="Proteomes" id="UP000321491">
    <property type="component" value="Unassembled WGS sequence"/>
</dbReference>
<dbReference type="OrthoDB" id="2882689at2"/>
<keyword evidence="2" id="KW-1185">Reference proteome</keyword>
<name>A0A511V0Q7_9BACI</name>
<sequence>MYHFRTVTLKNGAHERKRLVIEFTDPNRAIIGEFLMSDSLLLNKAIYHDVLAVINGEKAQVTTSGNRCHLDINPKQTVITDLYDDIDTYPTCEIETHELKQLMDMWFNKLEEFERDMAEE</sequence>
<dbReference type="AlphaFoldDB" id="A0A511V0Q7"/>
<evidence type="ECO:0000313" key="2">
    <source>
        <dbReference type="Proteomes" id="UP000321491"/>
    </source>
</evidence>
<accession>A0A511V0Q7</accession>
<proteinExistence type="predicted"/>
<dbReference type="EMBL" id="BJXW01000020">
    <property type="protein sequence ID" value="GEN31601.1"/>
    <property type="molecule type" value="Genomic_DNA"/>
</dbReference>
<comment type="caution">
    <text evidence="1">The sequence shown here is derived from an EMBL/GenBank/DDBJ whole genome shotgun (WGS) entry which is preliminary data.</text>
</comment>
<reference evidence="1 2" key="1">
    <citation type="submission" date="2019-07" db="EMBL/GenBank/DDBJ databases">
        <title>Whole genome shotgun sequence of Cerasibacillus quisquiliarum NBRC 102429.</title>
        <authorList>
            <person name="Hosoyama A."/>
            <person name="Uohara A."/>
            <person name="Ohji S."/>
            <person name="Ichikawa N."/>
        </authorList>
    </citation>
    <scope>NUCLEOTIDE SEQUENCE [LARGE SCALE GENOMIC DNA]</scope>
    <source>
        <strain evidence="1 2">NBRC 102429</strain>
    </source>
</reference>
<gene>
    <name evidence="1" type="ORF">CQU01_18390</name>
</gene>